<proteinExistence type="predicted"/>
<dbReference type="InterPro" id="IPR009057">
    <property type="entry name" value="Homeodomain-like_sf"/>
</dbReference>
<evidence type="ECO:0000313" key="1">
    <source>
        <dbReference type="EMBL" id="KIJ95280.1"/>
    </source>
</evidence>
<keyword evidence="2" id="KW-1185">Reference proteome</keyword>
<dbReference type="EMBL" id="KN838761">
    <property type="protein sequence ID" value="KIJ95280.1"/>
    <property type="molecule type" value="Genomic_DNA"/>
</dbReference>
<reference evidence="1 2" key="1">
    <citation type="submission" date="2014-04" db="EMBL/GenBank/DDBJ databases">
        <authorList>
            <consortium name="DOE Joint Genome Institute"/>
            <person name="Kuo A."/>
            <person name="Kohler A."/>
            <person name="Nagy L.G."/>
            <person name="Floudas D."/>
            <person name="Copeland A."/>
            <person name="Barry K.W."/>
            <person name="Cichocki N."/>
            <person name="Veneault-Fourrey C."/>
            <person name="LaButti K."/>
            <person name="Lindquist E.A."/>
            <person name="Lipzen A."/>
            <person name="Lundell T."/>
            <person name="Morin E."/>
            <person name="Murat C."/>
            <person name="Sun H."/>
            <person name="Tunlid A."/>
            <person name="Henrissat B."/>
            <person name="Grigoriev I.V."/>
            <person name="Hibbett D.S."/>
            <person name="Martin F."/>
            <person name="Nordberg H.P."/>
            <person name="Cantor M.N."/>
            <person name="Hua S.X."/>
        </authorList>
    </citation>
    <scope>NUCLEOTIDE SEQUENCE [LARGE SCALE GENOMIC DNA]</scope>
    <source>
        <strain evidence="1 2">LaAM-08-1</strain>
    </source>
</reference>
<dbReference type="Proteomes" id="UP000054477">
    <property type="component" value="Unassembled WGS sequence"/>
</dbReference>
<gene>
    <name evidence="1" type="ORF">K443DRAFT_77178</name>
</gene>
<dbReference type="SUPFAM" id="SSF46689">
    <property type="entry name" value="Homeodomain-like"/>
    <property type="match status" value="1"/>
</dbReference>
<reference evidence="2" key="2">
    <citation type="submission" date="2015-01" db="EMBL/GenBank/DDBJ databases">
        <title>Evolutionary Origins and Diversification of the Mycorrhizal Mutualists.</title>
        <authorList>
            <consortium name="DOE Joint Genome Institute"/>
            <consortium name="Mycorrhizal Genomics Consortium"/>
            <person name="Kohler A."/>
            <person name="Kuo A."/>
            <person name="Nagy L.G."/>
            <person name="Floudas D."/>
            <person name="Copeland A."/>
            <person name="Barry K.W."/>
            <person name="Cichocki N."/>
            <person name="Veneault-Fourrey C."/>
            <person name="LaButti K."/>
            <person name="Lindquist E.A."/>
            <person name="Lipzen A."/>
            <person name="Lundell T."/>
            <person name="Morin E."/>
            <person name="Murat C."/>
            <person name="Riley R."/>
            <person name="Ohm R."/>
            <person name="Sun H."/>
            <person name="Tunlid A."/>
            <person name="Henrissat B."/>
            <person name="Grigoriev I.V."/>
            <person name="Hibbett D.S."/>
            <person name="Martin F."/>
        </authorList>
    </citation>
    <scope>NUCLEOTIDE SEQUENCE [LARGE SCALE GENOMIC DNA]</scope>
    <source>
        <strain evidence="2">LaAM-08-1</strain>
    </source>
</reference>
<dbReference type="AlphaFoldDB" id="A0A0C9WTI5"/>
<evidence type="ECO:0000313" key="2">
    <source>
        <dbReference type="Proteomes" id="UP000054477"/>
    </source>
</evidence>
<feature type="non-terminal residue" evidence="1">
    <location>
        <position position="130"/>
    </location>
</feature>
<sequence>MGYRKISADLKLAAIKLYEQHLLDLDILDCVGFSERTFWHIQKLYNETGHVEPPTSTSHGQPRKLHFDDITYLLALVRQRPDWFLNKLLDLLDTNRFIAVHYTTIHRELEQAGISLKKLQIIAKERDEDL</sequence>
<dbReference type="HOGENOM" id="CLU_056788_9_3_1"/>
<dbReference type="Pfam" id="PF13384">
    <property type="entry name" value="HTH_23"/>
    <property type="match status" value="1"/>
</dbReference>
<organism evidence="1 2">
    <name type="scientific">Laccaria amethystina LaAM-08-1</name>
    <dbReference type="NCBI Taxonomy" id="1095629"/>
    <lineage>
        <taxon>Eukaryota</taxon>
        <taxon>Fungi</taxon>
        <taxon>Dikarya</taxon>
        <taxon>Basidiomycota</taxon>
        <taxon>Agaricomycotina</taxon>
        <taxon>Agaricomycetes</taxon>
        <taxon>Agaricomycetidae</taxon>
        <taxon>Agaricales</taxon>
        <taxon>Agaricineae</taxon>
        <taxon>Hydnangiaceae</taxon>
        <taxon>Laccaria</taxon>
    </lineage>
</organism>
<accession>A0A0C9WTI5</accession>
<dbReference type="OrthoDB" id="2994945at2759"/>
<name>A0A0C9WTI5_9AGAR</name>
<protein>
    <submittedName>
        <fullName evidence="1">Uncharacterized protein</fullName>
    </submittedName>
</protein>